<evidence type="ECO:0000313" key="1">
    <source>
        <dbReference type="EMBL" id="AIY82359.1"/>
    </source>
</evidence>
<evidence type="ECO:0000313" key="2">
    <source>
        <dbReference type="Proteomes" id="UP000030635"/>
    </source>
</evidence>
<dbReference type="InterPro" id="IPR009057">
    <property type="entry name" value="Homeodomain-like_sf"/>
</dbReference>
<dbReference type="SUPFAM" id="SSF46689">
    <property type="entry name" value="Homeodomain-like"/>
    <property type="match status" value="1"/>
</dbReference>
<keyword evidence="2" id="KW-1185">Reference proteome</keyword>
<dbReference type="RefSeq" id="WP_039314706.1">
    <property type="nucleotide sequence ID" value="NZ_CP006905.1"/>
</dbReference>
<dbReference type="NCBIfam" id="NF040785">
    <property type="entry name" value="CD3324_fam"/>
    <property type="match status" value="1"/>
</dbReference>
<dbReference type="KEGG" id="cbv:U729_2141"/>
<dbReference type="Gene3D" id="1.10.10.60">
    <property type="entry name" value="Homeodomain-like"/>
    <property type="match status" value="1"/>
</dbReference>
<proteinExistence type="predicted"/>
<dbReference type="HOGENOM" id="CLU_159841_0_0_9"/>
<protein>
    <submittedName>
        <fullName evidence="1">Mor transcription activator family protein</fullName>
    </submittedName>
</protein>
<dbReference type="InterPro" id="IPR052411">
    <property type="entry name" value="c-mor_Regulatory_Protein"/>
</dbReference>
<dbReference type="PANTHER" id="PTHR37812:SF1">
    <property type="entry name" value="MU-LIKE PROPHAGE FLUMU PROTEIN C"/>
    <property type="match status" value="1"/>
</dbReference>
<dbReference type="InterPro" id="IPR049739">
    <property type="entry name" value="YraL-like"/>
</dbReference>
<name>A0A0A7FRV7_9CLOT</name>
<dbReference type="AlphaFoldDB" id="A0A0A7FRV7"/>
<organism evidence="1 2">
    <name type="scientific">Clostridium baratii str. Sullivan</name>
    <dbReference type="NCBI Taxonomy" id="1415775"/>
    <lineage>
        <taxon>Bacteria</taxon>
        <taxon>Bacillati</taxon>
        <taxon>Bacillota</taxon>
        <taxon>Clostridia</taxon>
        <taxon>Eubacteriales</taxon>
        <taxon>Clostridiaceae</taxon>
        <taxon>Clostridium</taxon>
    </lineage>
</organism>
<dbReference type="PANTHER" id="PTHR37812">
    <property type="entry name" value="MU-LIKE PROPHAGE FLUMU PROTEIN C"/>
    <property type="match status" value="1"/>
</dbReference>
<reference evidence="1 2" key="1">
    <citation type="journal article" date="2015" name="Infect. Genet. Evol.">
        <title>Genomic sequences of six botulinum neurotoxin-producing strains representing three clostridial species illustrate the mobility and diversity of botulinum neurotoxin genes.</title>
        <authorList>
            <person name="Smith T.J."/>
            <person name="Hill K.K."/>
            <person name="Xie G."/>
            <person name="Foley B.T."/>
            <person name="Williamson C.H."/>
            <person name="Foster J.T."/>
            <person name="Johnson S.L."/>
            <person name="Chertkov O."/>
            <person name="Teshima H."/>
            <person name="Gibbons H.S."/>
            <person name="Johnsky L.A."/>
            <person name="Karavis M.A."/>
            <person name="Smith L.A."/>
        </authorList>
    </citation>
    <scope>NUCLEOTIDE SEQUENCE [LARGE SCALE GENOMIC DNA]</scope>
    <source>
        <strain evidence="1">Sullivan</strain>
    </source>
</reference>
<dbReference type="EMBL" id="CP006905">
    <property type="protein sequence ID" value="AIY82359.1"/>
    <property type="molecule type" value="Genomic_DNA"/>
</dbReference>
<sequence>MKYINAAEVLPKELLNEILNYVDGELLYIPTSKKKRKWGECSGSREYYKKRNSEIINQYKNGATITNIAKNYCLSYDSVRKIINNK</sequence>
<accession>A0A0A7FRV7</accession>
<dbReference type="eggNOG" id="COG5566">
    <property type="taxonomic scope" value="Bacteria"/>
</dbReference>
<gene>
    <name evidence="1" type="ORF">U729_2141</name>
</gene>
<dbReference type="Proteomes" id="UP000030635">
    <property type="component" value="Chromosome"/>
</dbReference>
<dbReference type="OrthoDB" id="9800398at2"/>